<protein>
    <recommendedName>
        <fullName evidence="4">Transposase</fullName>
    </recommendedName>
</protein>
<name>A0ABZ1HRR6_STRPH</name>
<feature type="region of interest" description="Disordered" evidence="1">
    <location>
        <begin position="41"/>
        <end position="73"/>
    </location>
</feature>
<evidence type="ECO:0000313" key="2">
    <source>
        <dbReference type="EMBL" id="WSD20121.1"/>
    </source>
</evidence>
<accession>A0ABZ1HRR6</accession>
<proteinExistence type="predicted"/>
<organism evidence="2 3">
    <name type="scientific">Streptomyces phaeochromogenes</name>
    <dbReference type="NCBI Taxonomy" id="1923"/>
    <lineage>
        <taxon>Bacteria</taxon>
        <taxon>Bacillati</taxon>
        <taxon>Actinomycetota</taxon>
        <taxon>Actinomycetes</taxon>
        <taxon>Kitasatosporales</taxon>
        <taxon>Streptomycetaceae</taxon>
        <taxon>Streptomyces</taxon>
        <taxon>Streptomyces phaeochromogenes group</taxon>
    </lineage>
</organism>
<evidence type="ECO:0000256" key="1">
    <source>
        <dbReference type="SAM" id="MobiDB-lite"/>
    </source>
</evidence>
<keyword evidence="3" id="KW-1185">Reference proteome</keyword>
<reference evidence="2 3" key="1">
    <citation type="submission" date="2022-10" db="EMBL/GenBank/DDBJ databases">
        <title>The complete genomes of actinobacterial strains from the NBC collection.</title>
        <authorList>
            <person name="Joergensen T.S."/>
            <person name="Alvarez Arevalo M."/>
            <person name="Sterndorff E.B."/>
            <person name="Faurdal D."/>
            <person name="Vuksanovic O."/>
            <person name="Mourched A.-S."/>
            <person name="Charusanti P."/>
            <person name="Shaw S."/>
            <person name="Blin K."/>
            <person name="Weber T."/>
        </authorList>
    </citation>
    <scope>NUCLEOTIDE SEQUENCE [LARGE SCALE GENOMIC DNA]</scope>
    <source>
        <strain evidence="2 3">NBC 01752</strain>
    </source>
</reference>
<dbReference type="EMBL" id="CP109135">
    <property type="protein sequence ID" value="WSD20121.1"/>
    <property type="molecule type" value="Genomic_DNA"/>
</dbReference>
<evidence type="ECO:0000313" key="3">
    <source>
        <dbReference type="Proteomes" id="UP001340816"/>
    </source>
</evidence>
<evidence type="ECO:0008006" key="4">
    <source>
        <dbReference type="Google" id="ProtNLM"/>
    </source>
</evidence>
<dbReference type="Proteomes" id="UP001340816">
    <property type="component" value="Chromosome"/>
</dbReference>
<dbReference type="RefSeq" id="WP_326731981.1">
    <property type="nucleotide sequence ID" value="NZ_CP108134.1"/>
</dbReference>
<gene>
    <name evidence="2" type="ORF">OHB35_46625</name>
</gene>
<sequence>MTGVTWISAARCSVRFWSGFRWEKERRCGRDHLSDALWEAPPGAVRRARPRPDSVESRPPDPGAALSADRAEVNPSAARHVYEVNDRLRREAAKR</sequence>
<feature type="compositionally biased region" description="Basic and acidic residues" evidence="1">
    <location>
        <begin position="50"/>
        <end position="59"/>
    </location>
</feature>